<gene>
    <name evidence="1" type="ORF">DJ568_07890</name>
</gene>
<proteinExistence type="predicted"/>
<reference evidence="1 2" key="1">
    <citation type="submission" date="2018-05" db="EMBL/GenBank/DDBJ databases">
        <title>Mucilaginibacter hurinus sp. nov., isolated from briquette warehouse soil.</title>
        <authorList>
            <person name="Choi L."/>
        </authorList>
    </citation>
    <scope>NUCLEOTIDE SEQUENCE [LARGE SCALE GENOMIC DNA]</scope>
    <source>
        <strain evidence="1 2">ZR32</strain>
    </source>
</reference>
<comment type="caution">
    <text evidence="1">The sequence shown here is derived from an EMBL/GenBank/DDBJ whole genome shotgun (WGS) entry which is preliminary data.</text>
</comment>
<dbReference type="EMBL" id="QGDC01000004">
    <property type="protein sequence ID" value="RCH55103.1"/>
    <property type="molecule type" value="Genomic_DNA"/>
</dbReference>
<evidence type="ECO:0000313" key="1">
    <source>
        <dbReference type="EMBL" id="RCH55103.1"/>
    </source>
</evidence>
<keyword evidence="2" id="KW-1185">Reference proteome</keyword>
<dbReference type="AlphaFoldDB" id="A0A367GQW1"/>
<dbReference type="OrthoDB" id="796005at2"/>
<organism evidence="1 2">
    <name type="scientific">Mucilaginibacter hurinus</name>
    <dbReference type="NCBI Taxonomy" id="2201324"/>
    <lineage>
        <taxon>Bacteria</taxon>
        <taxon>Pseudomonadati</taxon>
        <taxon>Bacteroidota</taxon>
        <taxon>Sphingobacteriia</taxon>
        <taxon>Sphingobacteriales</taxon>
        <taxon>Sphingobacteriaceae</taxon>
        <taxon>Mucilaginibacter</taxon>
    </lineage>
</organism>
<evidence type="ECO:0000313" key="2">
    <source>
        <dbReference type="Proteomes" id="UP000253209"/>
    </source>
</evidence>
<sequence length="128" mass="14540">MKVMLKRLVYIFVLAWLIIVSAGLISADILQGNNQSRQAQSKPVSSVCAEEASYHEDSPESRDSKARSTRNRMRFLAGRSVDVSALLPYYQLVPGYLPVHIKQLYKKFIVRPAALPAYYAFLFRLSPF</sequence>
<accession>A0A367GQW1</accession>
<dbReference type="Proteomes" id="UP000253209">
    <property type="component" value="Unassembled WGS sequence"/>
</dbReference>
<dbReference type="RefSeq" id="WP_114004726.1">
    <property type="nucleotide sequence ID" value="NZ_QGDC01000004.1"/>
</dbReference>
<name>A0A367GQW1_9SPHI</name>
<protein>
    <submittedName>
        <fullName evidence="1">Uncharacterized protein</fullName>
    </submittedName>
</protein>